<keyword evidence="6" id="KW-1185">Reference proteome</keyword>
<dbReference type="PANTHER" id="PTHR43656">
    <property type="entry name" value="BINDING OXIDOREDUCTASE, PUTATIVE (AFU_ORTHOLOGUE AFUA_2G08260)-RELATED"/>
    <property type="match status" value="1"/>
</dbReference>
<evidence type="ECO:0000256" key="3">
    <source>
        <dbReference type="SAM" id="MobiDB-lite"/>
    </source>
</evidence>
<feature type="compositionally biased region" description="Basic and acidic residues" evidence="3">
    <location>
        <begin position="108"/>
        <end position="120"/>
    </location>
</feature>
<dbReference type="OrthoDB" id="1663137at2759"/>
<dbReference type="GO" id="GO:0010181">
    <property type="term" value="F:FMN binding"/>
    <property type="evidence" value="ECO:0007669"/>
    <property type="project" value="InterPro"/>
</dbReference>
<dbReference type="Gene3D" id="3.20.20.70">
    <property type="entry name" value="Aldolase class I"/>
    <property type="match status" value="1"/>
</dbReference>
<comment type="caution">
    <text evidence="5">The sequence shown here is derived from an EMBL/GenBank/DDBJ whole genome shotgun (WGS) entry which is preliminary data.</text>
</comment>
<evidence type="ECO:0000256" key="2">
    <source>
        <dbReference type="ARBA" id="ARBA00023002"/>
    </source>
</evidence>
<evidence type="ECO:0000259" key="4">
    <source>
        <dbReference type="Pfam" id="PF00724"/>
    </source>
</evidence>
<accession>A0A2A2JLW9</accession>
<keyword evidence="2" id="KW-0560">Oxidoreductase</keyword>
<protein>
    <recommendedName>
        <fullName evidence="4">NADH:flavin oxidoreductase/NADH oxidase N-terminal domain-containing protein</fullName>
    </recommendedName>
</protein>
<keyword evidence="1" id="KW-0285">Flavoprotein</keyword>
<dbReference type="GO" id="GO:0016491">
    <property type="term" value="F:oxidoreductase activity"/>
    <property type="evidence" value="ECO:0007669"/>
    <property type="project" value="UniProtKB-KW"/>
</dbReference>
<evidence type="ECO:0000313" key="5">
    <source>
        <dbReference type="EMBL" id="PAV62750.1"/>
    </source>
</evidence>
<dbReference type="EMBL" id="LIAE01010348">
    <property type="protein sequence ID" value="PAV62750.1"/>
    <property type="molecule type" value="Genomic_DNA"/>
</dbReference>
<dbReference type="InterPro" id="IPR013785">
    <property type="entry name" value="Aldolase_TIM"/>
</dbReference>
<feature type="region of interest" description="Disordered" evidence="3">
    <location>
        <begin position="94"/>
        <end position="120"/>
    </location>
</feature>
<dbReference type="Pfam" id="PF00724">
    <property type="entry name" value="Oxidored_FMN"/>
    <property type="match status" value="1"/>
</dbReference>
<sequence length="410" mass="45775">MSERLASFDKDPSLRGIPNRKLINLYEKWAHGNFGMLLTGNVIVHPTHLEGGGNMVVCQENDTPELRSWFKKLAEAMKSNGSLAVAQISDAGINTPSSIDQSPWAPSDRCKETHQKPNSDAHVLTEEEIETLVIPRYVYAAKFLYECGFDGIELHSAPISLLSHFLSAEMNNRNDSYGGSIVRRMKIFEELESNIRAALPEDIKFLIGVKIHKNLFLKDNKLMKKECKMAARMFDKLGYDFIEATGSSGLVGYRGNKDNNLIDQDYNDYIDEFKKLPHNYTLYLTGKFREAKKMVDALEDGGVQGIGLGRPATAEPDIADKILSGKVKTAKPNALDEETAVVQVMAAASQIWDIAQTPYNPDDSLSSGIVDFSNEALAGNFKNELMKYMRKSAEMELRLEPAVGIFHFRP</sequence>
<dbReference type="Proteomes" id="UP000218231">
    <property type="component" value="Unassembled WGS sequence"/>
</dbReference>
<feature type="domain" description="NADH:flavin oxidoreductase/NADH oxidase N-terminal" evidence="4">
    <location>
        <begin position="21"/>
        <end position="325"/>
    </location>
</feature>
<reference evidence="5 6" key="1">
    <citation type="journal article" date="2017" name="Curr. Biol.">
        <title>Genome architecture and evolution of a unichromosomal asexual nematode.</title>
        <authorList>
            <person name="Fradin H."/>
            <person name="Zegar C."/>
            <person name="Gutwein M."/>
            <person name="Lucas J."/>
            <person name="Kovtun M."/>
            <person name="Corcoran D."/>
            <person name="Baugh L.R."/>
            <person name="Kiontke K."/>
            <person name="Gunsalus K."/>
            <person name="Fitch D.H."/>
            <person name="Piano F."/>
        </authorList>
    </citation>
    <scope>NUCLEOTIDE SEQUENCE [LARGE SCALE GENOMIC DNA]</scope>
    <source>
        <strain evidence="5">PF1309</strain>
    </source>
</reference>
<dbReference type="AlphaFoldDB" id="A0A2A2JLW9"/>
<dbReference type="PANTHER" id="PTHR43656:SF5">
    <property type="entry name" value="NADH:FLAVIN OXIDOREDUCTASE_NADH OXIDASE N-TERMINAL DOMAIN-CONTAINING PROTEIN"/>
    <property type="match status" value="1"/>
</dbReference>
<dbReference type="InterPro" id="IPR051799">
    <property type="entry name" value="NADH_flavin_oxidoreductase"/>
</dbReference>
<evidence type="ECO:0000313" key="6">
    <source>
        <dbReference type="Proteomes" id="UP000218231"/>
    </source>
</evidence>
<dbReference type="InterPro" id="IPR001155">
    <property type="entry name" value="OxRdtase_FMN_N"/>
</dbReference>
<dbReference type="SUPFAM" id="SSF51395">
    <property type="entry name" value="FMN-linked oxidoreductases"/>
    <property type="match status" value="1"/>
</dbReference>
<gene>
    <name evidence="5" type="ORF">WR25_22976</name>
</gene>
<proteinExistence type="predicted"/>
<organism evidence="5 6">
    <name type="scientific">Diploscapter pachys</name>
    <dbReference type="NCBI Taxonomy" id="2018661"/>
    <lineage>
        <taxon>Eukaryota</taxon>
        <taxon>Metazoa</taxon>
        <taxon>Ecdysozoa</taxon>
        <taxon>Nematoda</taxon>
        <taxon>Chromadorea</taxon>
        <taxon>Rhabditida</taxon>
        <taxon>Rhabditina</taxon>
        <taxon>Rhabditomorpha</taxon>
        <taxon>Rhabditoidea</taxon>
        <taxon>Rhabditidae</taxon>
        <taxon>Diploscapter</taxon>
    </lineage>
</organism>
<evidence type="ECO:0000256" key="1">
    <source>
        <dbReference type="ARBA" id="ARBA00022630"/>
    </source>
</evidence>
<name>A0A2A2JLW9_9BILA</name>
<dbReference type="STRING" id="2018661.A0A2A2JLW9"/>